<evidence type="ECO:0000313" key="3">
    <source>
        <dbReference type="Proteomes" id="UP000036176"/>
    </source>
</evidence>
<dbReference type="EC" id="2.4.-.-" evidence="2"/>
<dbReference type="InterPro" id="IPR050834">
    <property type="entry name" value="Glycosyltransf_2"/>
</dbReference>
<feature type="domain" description="Glycosyltransferase 2-like" evidence="1">
    <location>
        <begin position="1"/>
        <end position="107"/>
    </location>
</feature>
<dbReference type="SUPFAM" id="SSF53448">
    <property type="entry name" value="Nucleotide-diphospho-sugar transferases"/>
    <property type="match status" value="1"/>
</dbReference>
<dbReference type="GO" id="GO:0016757">
    <property type="term" value="F:glycosyltransferase activity"/>
    <property type="evidence" value="ECO:0007669"/>
    <property type="project" value="UniProtKB-KW"/>
</dbReference>
<dbReference type="Gene3D" id="3.90.550.10">
    <property type="entry name" value="Spore Coat Polysaccharide Biosynthesis Protein SpsA, Chain A"/>
    <property type="match status" value="1"/>
</dbReference>
<keyword evidence="2" id="KW-0328">Glycosyltransferase</keyword>
<keyword evidence="3" id="KW-1185">Reference proteome</keyword>
<dbReference type="Pfam" id="PF00535">
    <property type="entry name" value="Glycos_transf_2"/>
    <property type="match status" value="1"/>
</dbReference>
<evidence type="ECO:0000313" key="2">
    <source>
        <dbReference type="EMBL" id="KMO79748.1"/>
    </source>
</evidence>
<dbReference type="EMBL" id="JYNX01000035">
    <property type="protein sequence ID" value="KMO79748.1"/>
    <property type="molecule type" value="Genomic_DNA"/>
</dbReference>
<dbReference type="PANTHER" id="PTHR43685">
    <property type="entry name" value="GLYCOSYLTRANSFERASE"/>
    <property type="match status" value="1"/>
</dbReference>
<dbReference type="InterPro" id="IPR001173">
    <property type="entry name" value="Glyco_trans_2-like"/>
</dbReference>
<sequence length="330" mass="36406">MTAYGTERFVAATIDSVLAQTRTDWELIAVDNGGSDEMAAIIGRYLPDPRIILIRQENRGIRGGVTAAADAATGRYLCVLNSDDLLLPEYCERVGAMIETDPGIDAVGCDGELFYDPDDGTPPPKSYFASIGRRSVPDPSRAATLDEFLDEGVPLYIGAFRREVWDVHRGFDPATTDVEPDVALWLSAAAAGDDVRVLPDRLARMRLRPDSASRHPARADDFQERLLHSFHTVVAQQHARGGLAESRALREMRYERALRTARCSLLAGDVDAARKAARDAYRERHTLRAAAVVAALHISPDALRWVHPVKNTAQRTIERARWRISRVGGP</sequence>
<reference evidence="2 3" key="1">
    <citation type="journal article" date="2015" name="Genome Biol. Evol.">
        <title>Characterization of Three Mycobacterium spp. with Potential Use in Bioremediation by Genome Sequencing and Comparative Genomics.</title>
        <authorList>
            <person name="Das S."/>
            <person name="Pettersson B.M."/>
            <person name="Behra P.R."/>
            <person name="Ramesh M."/>
            <person name="Dasgupta S."/>
            <person name="Bhattacharya A."/>
            <person name="Kirsebom L.A."/>
        </authorList>
    </citation>
    <scope>NUCLEOTIDE SEQUENCE [LARGE SCALE GENOMIC DNA]</scope>
    <source>
        <strain evidence="2 3">DSM 44219</strain>
    </source>
</reference>
<protein>
    <submittedName>
        <fullName evidence="2">Putative glycosyltransferase EpsE</fullName>
        <ecNumber evidence="2">2.4.-.-</ecNumber>
    </submittedName>
</protein>
<keyword evidence="2" id="KW-0808">Transferase</keyword>
<evidence type="ECO:0000259" key="1">
    <source>
        <dbReference type="Pfam" id="PF00535"/>
    </source>
</evidence>
<dbReference type="PATRIC" id="fig|1800.3.peg.2615"/>
<name>A0A0J6WCQ5_MYCCU</name>
<organism evidence="2 3">
    <name type="scientific">Mycolicibacterium chubuense</name>
    <name type="common">Mycobacterium chubuense</name>
    <dbReference type="NCBI Taxonomy" id="1800"/>
    <lineage>
        <taxon>Bacteria</taxon>
        <taxon>Bacillati</taxon>
        <taxon>Actinomycetota</taxon>
        <taxon>Actinomycetes</taxon>
        <taxon>Mycobacteriales</taxon>
        <taxon>Mycobacteriaceae</taxon>
        <taxon>Mycolicibacterium</taxon>
    </lineage>
</organism>
<dbReference type="InterPro" id="IPR029044">
    <property type="entry name" value="Nucleotide-diphossugar_trans"/>
</dbReference>
<proteinExistence type="predicted"/>
<accession>A0A0J6WCQ5</accession>
<dbReference type="PANTHER" id="PTHR43685:SF2">
    <property type="entry name" value="GLYCOSYLTRANSFERASE 2-LIKE DOMAIN-CONTAINING PROTEIN"/>
    <property type="match status" value="1"/>
</dbReference>
<dbReference type="CDD" id="cd00761">
    <property type="entry name" value="Glyco_tranf_GTA_type"/>
    <property type="match status" value="1"/>
</dbReference>
<gene>
    <name evidence="2" type="primary">epsE_1</name>
    <name evidence="2" type="ORF">MCHUDSM44219_02610</name>
</gene>
<dbReference type="Proteomes" id="UP000036176">
    <property type="component" value="Unassembled WGS sequence"/>
</dbReference>
<comment type="caution">
    <text evidence="2">The sequence shown here is derived from an EMBL/GenBank/DDBJ whole genome shotgun (WGS) entry which is preliminary data.</text>
</comment>
<dbReference type="AlphaFoldDB" id="A0A0J6WCQ5"/>